<organism evidence="2 3">
    <name type="scientific">Aphis craccivora</name>
    <name type="common">Cowpea aphid</name>
    <dbReference type="NCBI Taxonomy" id="307492"/>
    <lineage>
        <taxon>Eukaryota</taxon>
        <taxon>Metazoa</taxon>
        <taxon>Ecdysozoa</taxon>
        <taxon>Arthropoda</taxon>
        <taxon>Hexapoda</taxon>
        <taxon>Insecta</taxon>
        <taxon>Pterygota</taxon>
        <taxon>Neoptera</taxon>
        <taxon>Paraneoptera</taxon>
        <taxon>Hemiptera</taxon>
        <taxon>Sternorrhyncha</taxon>
        <taxon>Aphidomorpha</taxon>
        <taxon>Aphidoidea</taxon>
        <taxon>Aphididae</taxon>
        <taxon>Aphidini</taxon>
        <taxon>Aphis</taxon>
        <taxon>Aphis</taxon>
    </lineage>
</organism>
<comment type="caution">
    <text evidence="2">The sequence shown here is derived from an EMBL/GenBank/DDBJ whole genome shotgun (WGS) entry which is preliminary data.</text>
</comment>
<name>A0A6G0ZGE0_APHCR</name>
<sequence length="303" mass="31973">MPDGPEALPSESLLAAFVRSSLVNRGMVLGVTRGVERLKHIVDCHGGGLVPVRYGSRGEQGVGNLGLSAPGVRSRISGAEFSHYNLVRPAPWIGVDLPAQVRPALPFRLSNLAPQVSPGGGVVHSGCLDSGLSGALQGALIYPSESQAAPAEIPNLGGPPVNGLFPRGARSPSRHRRLTGSDEIFVHGSRRGQGRAGSHWAGDWIQVGGAEVLTQRFGIPLPDGPASVRFVRRWLSYRCGLLLGRAEADVSVVAEGVSLQDLPPSDVQAAVEGDVDHGRGRAPHERRSRARVRLDQPEAADEI</sequence>
<proteinExistence type="predicted"/>
<dbReference type="Proteomes" id="UP000478052">
    <property type="component" value="Unassembled WGS sequence"/>
</dbReference>
<evidence type="ECO:0000256" key="1">
    <source>
        <dbReference type="SAM" id="MobiDB-lite"/>
    </source>
</evidence>
<feature type="compositionally biased region" description="Basic and acidic residues" evidence="1">
    <location>
        <begin position="274"/>
        <end position="285"/>
    </location>
</feature>
<dbReference type="AlphaFoldDB" id="A0A6G0ZGE0"/>
<dbReference type="EMBL" id="VUJU01000517">
    <property type="protein sequence ID" value="KAF0769874.1"/>
    <property type="molecule type" value="Genomic_DNA"/>
</dbReference>
<gene>
    <name evidence="2" type="ORF">FWK35_00015802</name>
</gene>
<accession>A0A6G0ZGE0</accession>
<keyword evidence="3" id="KW-1185">Reference proteome</keyword>
<evidence type="ECO:0000313" key="2">
    <source>
        <dbReference type="EMBL" id="KAF0769874.1"/>
    </source>
</evidence>
<evidence type="ECO:0000313" key="3">
    <source>
        <dbReference type="Proteomes" id="UP000478052"/>
    </source>
</evidence>
<protein>
    <submittedName>
        <fullName evidence="2">Uncharacterized protein</fullName>
    </submittedName>
</protein>
<reference evidence="2 3" key="1">
    <citation type="submission" date="2019-08" db="EMBL/GenBank/DDBJ databases">
        <title>Whole genome of Aphis craccivora.</title>
        <authorList>
            <person name="Voronova N.V."/>
            <person name="Shulinski R.S."/>
            <person name="Bandarenka Y.V."/>
            <person name="Zhorov D.G."/>
            <person name="Warner D."/>
        </authorList>
    </citation>
    <scope>NUCLEOTIDE SEQUENCE [LARGE SCALE GENOMIC DNA]</scope>
    <source>
        <strain evidence="2">180601</strain>
        <tissue evidence="2">Whole Body</tissue>
    </source>
</reference>
<feature type="region of interest" description="Disordered" evidence="1">
    <location>
        <begin position="274"/>
        <end position="303"/>
    </location>
</feature>